<dbReference type="EMBL" id="BSYO01000016">
    <property type="protein sequence ID" value="GMH16220.1"/>
    <property type="molecule type" value="Genomic_DNA"/>
</dbReference>
<reference evidence="2" key="1">
    <citation type="submission" date="2023-05" db="EMBL/GenBank/DDBJ databases">
        <title>Nepenthes gracilis genome sequencing.</title>
        <authorList>
            <person name="Fukushima K."/>
        </authorList>
    </citation>
    <scope>NUCLEOTIDE SEQUENCE</scope>
    <source>
        <strain evidence="2">SING2019-196</strain>
    </source>
</reference>
<keyword evidence="1" id="KW-1133">Transmembrane helix</keyword>
<keyword evidence="3" id="KW-1185">Reference proteome</keyword>
<comment type="caution">
    <text evidence="2">The sequence shown here is derived from an EMBL/GenBank/DDBJ whole genome shotgun (WGS) entry which is preliminary data.</text>
</comment>
<evidence type="ECO:0000256" key="1">
    <source>
        <dbReference type="SAM" id="Phobius"/>
    </source>
</evidence>
<feature type="transmembrane region" description="Helical" evidence="1">
    <location>
        <begin position="71"/>
        <end position="93"/>
    </location>
</feature>
<keyword evidence="1" id="KW-0812">Transmembrane</keyword>
<evidence type="ECO:0008006" key="4">
    <source>
        <dbReference type="Google" id="ProtNLM"/>
    </source>
</evidence>
<proteinExistence type="predicted"/>
<feature type="transmembrane region" description="Helical" evidence="1">
    <location>
        <begin position="6"/>
        <end position="27"/>
    </location>
</feature>
<keyword evidence="1" id="KW-0472">Membrane</keyword>
<dbReference type="AlphaFoldDB" id="A0AAD3SQL1"/>
<organism evidence="2 3">
    <name type="scientific">Nepenthes gracilis</name>
    <name type="common">Slender pitcher plant</name>
    <dbReference type="NCBI Taxonomy" id="150966"/>
    <lineage>
        <taxon>Eukaryota</taxon>
        <taxon>Viridiplantae</taxon>
        <taxon>Streptophyta</taxon>
        <taxon>Embryophyta</taxon>
        <taxon>Tracheophyta</taxon>
        <taxon>Spermatophyta</taxon>
        <taxon>Magnoliopsida</taxon>
        <taxon>eudicotyledons</taxon>
        <taxon>Gunneridae</taxon>
        <taxon>Pentapetalae</taxon>
        <taxon>Caryophyllales</taxon>
        <taxon>Nepenthaceae</taxon>
        <taxon>Nepenthes</taxon>
    </lineage>
</organism>
<gene>
    <name evidence="2" type="ORF">Nepgr_018061</name>
</gene>
<evidence type="ECO:0000313" key="2">
    <source>
        <dbReference type="EMBL" id="GMH16220.1"/>
    </source>
</evidence>
<name>A0AAD3SQL1_NEPGR</name>
<sequence length="129" mass="14555">MLNMVIWPVANLWMPPFGCLVFGHVHWFRASCSCFRKWLPVAAFFLGWNWLELRCWRLLRIDLVRLLRLRFLAVGSFCPVLDSDFILAGSLLLNFAAELVSASVGAVVLATTILVLLDVLFGFLCCCGC</sequence>
<evidence type="ECO:0000313" key="3">
    <source>
        <dbReference type="Proteomes" id="UP001279734"/>
    </source>
</evidence>
<dbReference type="Proteomes" id="UP001279734">
    <property type="component" value="Unassembled WGS sequence"/>
</dbReference>
<protein>
    <recommendedName>
        <fullName evidence="4">Transmembrane protein</fullName>
    </recommendedName>
</protein>
<accession>A0AAD3SQL1</accession>
<feature type="transmembrane region" description="Helical" evidence="1">
    <location>
        <begin position="100"/>
        <end position="124"/>
    </location>
</feature>